<gene>
    <name evidence="1" type="ORF">PV383_36060</name>
</gene>
<proteinExistence type="predicted"/>
<keyword evidence="2" id="KW-1185">Reference proteome</keyword>
<sequence length="445" mass="48310">MAASKSASSSSKALQAWNDLNDRQQGTLTVIYDLDQGAESGRRRDAARGVYDKRPADAWRSIDFAHEPALRQVFGWTLLQERLMGRGWDNQGNGSTMAALERRGLITRDSRPTEYGFMRTVRLTREGRAAARIGTSLTPGGPRKAALGRRSWEVLALLWSADLRGEHLKWGYSVTIERALIEKHVPPLARTRDGYDGYEITDRGRDFYREHHAAHTAAHPDVHAPHPDGAAAEPWPAAADKLLAQHRRLYGALLAAWKDARKAQEAAETEAAAPAPASKASGALPAAVVAQVEARHTLWCETAQRRADLAAEHVADLQARAEHAARAYALTALVAHRAAVAGTDPLDGMEPPALEPDTWDEPPLPKPAETGINAIDAEATKLHAAAVGRPLKRRGPAPTRRTRRGYVRVTDTPPVEPGAALYALAGHLHGHVADGALVRRLHPTG</sequence>
<accession>A0ABU4N204</accession>
<evidence type="ECO:0000313" key="2">
    <source>
        <dbReference type="Proteomes" id="UP001282474"/>
    </source>
</evidence>
<dbReference type="EMBL" id="JARAWJ010000039">
    <property type="protein sequence ID" value="MDX3042559.1"/>
    <property type="molecule type" value="Genomic_DNA"/>
</dbReference>
<organism evidence="1 2">
    <name type="scientific">Streptomyces caniscabiei</name>
    <dbReference type="NCBI Taxonomy" id="2746961"/>
    <lineage>
        <taxon>Bacteria</taxon>
        <taxon>Bacillati</taxon>
        <taxon>Actinomycetota</taxon>
        <taxon>Actinomycetes</taxon>
        <taxon>Kitasatosporales</taxon>
        <taxon>Streptomycetaceae</taxon>
        <taxon>Streptomyces</taxon>
    </lineage>
</organism>
<comment type="caution">
    <text evidence="1">The sequence shown here is derived from an EMBL/GenBank/DDBJ whole genome shotgun (WGS) entry which is preliminary data.</text>
</comment>
<reference evidence="1 2" key="1">
    <citation type="journal article" date="2023" name="Microb. Genom.">
        <title>Mesoterricola silvestris gen. nov., sp. nov., Mesoterricola sediminis sp. nov., Geothrix oryzae sp. nov., Geothrix edaphica sp. nov., Geothrix rubra sp. nov., and Geothrix limicola sp. nov., six novel members of Acidobacteriota isolated from soils.</title>
        <authorList>
            <person name="Weisberg A.J."/>
            <person name="Pearce E."/>
            <person name="Kramer C.G."/>
            <person name="Chang J.H."/>
            <person name="Clarke C.R."/>
        </authorList>
    </citation>
    <scope>NUCLEOTIDE SEQUENCE [LARGE SCALE GENOMIC DNA]</scope>
    <source>
        <strain evidence="1 2">NE20-4-1</strain>
    </source>
</reference>
<dbReference type="Proteomes" id="UP001282474">
    <property type="component" value="Unassembled WGS sequence"/>
</dbReference>
<protein>
    <submittedName>
        <fullName evidence="1">Uncharacterized protein</fullName>
    </submittedName>
</protein>
<name>A0ABU4N204_9ACTN</name>
<dbReference type="RefSeq" id="WP_196790264.1">
    <property type="nucleotide sequence ID" value="NZ_JABXWF010000037.1"/>
</dbReference>
<evidence type="ECO:0000313" key="1">
    <source>
        <dbReference type="EMBL" id="MDX3042559.1"/>
    </source>
</evidence>